<reference evidence="12 13" key="1">
    <citation type="submission" date="2019-02" db="EMBL/GenBank/DDBJ databases">
        <title>Deep-cultivation of Planctomycetes and their phenomic and genomic characterization uncovers novel biology.</title>
        <authorList>
            <person name="Wiegand S."/>
            <person name="Jogler M."/>
            <person name="Boedeker C."/>
            <person name="Pinto D."/>
            <person name="Vollmers J."/>
            <person name="Rivas-Marin E."/>
            <person name="Kohn T."/>
            <person name="Peeters S.H."/>
            <person name="Heuer A."/>
            <person name="Rast P."/>
            <person name="Oberbeckmann S."/>
            <person name="Bunk B."/>
            <person name="Jeske O."/>
            <person name="Meyerdierks A."/>
            <person name="Storesund J.E."/>
            <person name="Kallscheuer N."/>
            <person name="Luecker S."/>
            <person name="Lage O.M."/>
            <person name="Pohl T."/>
            <person name="Merkel B.J."/>
            <person name="Hornburger P."/>
            <person name="Mueller R.-W."/>
            <person name="Bruemmer F."/>
            <person name="Labrenz M."/>
            <person name="Spormann A.M."/>
            <person name="Op Den Camp H."/>
            <person name="Overmann J."/>
            <person name="Amann R."/>
            <person name="Jetten M.S.M."/>
            <person name="Mascher T."/>
            <person name="Medema M.H."/>
            <person name="Devos D.P."/>
            <person name="Kaster A.-K."/>
            <person name="Ovreas L."/>
            <person name="Rohde M."/>
            <person name="Galperin M.Y."/>
            <person name="Jogler C."/>
        </authorList>
    </citation>
    <scope>NUCLEOTIDE SEQUENCE [LARGE SCALE GENOMIC DNA]</scope>
    <source>
        <strain evidence="12 13">KOR42</strain>
    </source>
</reference>
<evidence type="ECO:0000259" key="10">
    <source>
        <dbReference type="PROSITE" id="PS50893"/>
    </source>
</evidence>
<feature type="transmembrane region" description="Helical" evidence="9">
    <location>
        <begin position="138"/>
        <end position="159"/>
    </location>
</feature>
<keyword evidence="12" id="KW-0378">Hydrolase</keyword>
<dbReference type="InterPro" id="IPR003593">
    <property type="entry name" value="AAA+_ATPase"/>
</dbReference>
<dbReference type="Pfam" id="PF00005">
    <property type="entry name" value="ABC_tran"/>
    <property type="match status" value="1"/>
</dbReference>
<dbReference type="GO" id="GO:0015421">
    <property type="term" value="F:ABC-type oligopeptide transporter activity"/>
    <property type="evidence" value="ECO:0007669"/>
    <property type="project" value="TreeGrafter"/>
</dbReference>
<dbReference type="SMART" id="SM00382">
    <property type="entry name" value="AAA"/>
    <property type="match status" value="1"/>
</dbReference>
<sequence>MDSFQRLVKYVWPFRRQLLVSIMLGVVVAILWGANLSFAFPVIKVLLERKNLHDYVAEQIDHADEDVRAAETAVARHDKTVQELERASVPPTDPEYVKALQSRAEANESLADARSDHFQMQRLQAVVMPFVPQNEFQTLFWLLAIVLAATALKGFLVFLQEVLVGRIAERTVMAIRKDLFSKVLKMDYQFLSHQGTSGLMSRFTYDGEQLSQGIVLLGGRLIREPLKCLSCMFLALYINWRLTLLSIFFFPLLGLFLYKFGDLLKKASRRMMESMSQIYKVLEESFSGLKAIIAFNNQSRHEQQFSQQYEKYFNKAMKVVRIDAAAKPMLELLGLAAMFVAVFPGAYLVLRGKEHVYGIRLSSDVMSSAELATLYFVLVGMLDPCRKMSSGFSKLKKSAAALDRILMVIDRESQIVDPVAPKSTQRHCKSIRFEDVSFRYESKDAKAQRGLALEHVDLDVKFGEVIAIVGQNGCGKSTLVNLLPRFYDPENGQVLIDDTPLTELSLSDLRDQIGFVTQETMLFDDSIFENIRYGSPNATRTQVESAARRAHLLEIIQALPQGFDTVIGDKGKELSGGQRQRIALARAILKDPAILILDEATSAADAESESLIHETLNSFVKGRTTFLISHTISNSLLKFVTRIVVMERGHVIASGTHDQLLETCLVYKRLYNSPARVIGKVA</sequence>
<name>A0A5C5W8G4_9PLAN</name>
<feature type="transmembrane region" description="Helical" evidence="9">
    <location>
        <begin position="365"/>
        <end position="382"/>
    </location>
</feature>
<dbReference type="InterPro" id="IPR036640">
    <property type="entry name" value="ABC1_TM_sf"/>
</dbReference>
<evidence type="ECO:0000256" key="1">
    <source>
        <dbReference type="ARBA" id="ARBA00004651"/>
    </source>
</evidence>
<dbReference type="InterPro" id="IPR017871">
    <property type="entry name" value="ABC_transporter-like_CS"/>
</dbReference>
<accession>A0A5C5W8G4</accession>
<evidence type="ECO:0000256" key="7">
    <source>
        <dbReference type="ARBA" id="ARBA00022989"/>
    </source>
</evidence>
<dbReference type="PROSITE" id="PS00211">
    <property type="entry name" value="ABC_TRANSPORTER_1"/>
    <property type="match status" value="1"/>
</dbReference>
<dbReference type="EMBL" id="SIHI01000026">
    <property type="protein sequence ID" value="TWT47010.1"/>
    <property type="molecule type" value="Genomic_DNA"/>
</dbReference>
<comment type="caution">
    <text evidence="12">The sequence shown here is derived from an EMBL/GenBank/DDBJ whole genome shotgun (WGS) entry which is preliminary data.</text>
</comment>
<keyword evidence="5" id="KW-0547">Nucleotide-binding</keyword>
<dbReference type="Gene3D" id="3.40.50.300">
    <property type="entry name" value="P-loop containing nucleotide triphosphate hydrolases"/>
    <property type="match status" value="1"/>
</dbReference>
<organism evidence="12 13">
    <name type="scientific">Thalassoglobus neptunius</name>
    <dbReference type="NCBI Taxonomy" id="1938619"/>
    <lineage>
        <taxon>Bacteria</taxon>
        <taxon>Pseudomonadati</taxon>
        <taxon>Planctomycetota</taxon>
        <taxon>Planctomycetia</taxon>
        <taxon>Planctomycetales</taxon>
        <taxon>Planctomycetaceae</taxon>
        <taxon>Thalassoglobus</taxon>
    </lineage>
</organism>
<dbReference type="SUPFAM" id="SSF90123">
    <property type="entry name" value="ABC transporter transmembrane region"/>
    <property type="match status" value="1"/>
</dbReference>
<dbReference type="OrthoDB" id="9762778at2"/>
<protein>
    <submittedName>
        <fullName evidence="12">Lipid A export ATP-binding/permease protein MsbA</fullName>
        <ecNumber evidence="12">3.6.3.-</ecNumber>
    </submittedName>
</protein>
<evidence type="ECO:0000313" key="13">
    <source>
        <dbReference type="Proteomes" id="UP000317243"/>
    </source>
</evidence>
<dbReference type="InterPro" id="IPR003439">
    <property type="entry name" value="ABC_transporter-like_ATP-bd"/>
</dbReference>
<keyword evidence="3" id="KW-1003">Cell membrane</keyword>
<keyword evidence="4 9" id="KW-0812">Transmembrane</keyword>
<dbReference type="RefSeq" id="WP_146511656.1">
    <property type="nucleotide sequence ID" value="NZ_SIHI01000026.1"/>
</dbReference>
<dbReference type="Pfam" id="PF00664">
    <property type="entry name" value="ABC_membrane"/>
    <property type="match status" value="1"/>
</dbReference>
<feature type="transmembrane region" description="Helical" evidence="9">
    <location>
        <begin position="330"/>
        <end position="350"/>
    </location>
</feature>
<dbReference type="InterPro" id="IPR027417">
    <property type="entry name" value="P-loop_NTPase"/>
</dbReference>
<evidence type="ECO:0000256" key="6">
    <source>
        <dbReference type="ARBA" id="ARBA00022840"/>
    </source>
</evidence>
<dbReference type="Proteomes" id="UP000317243">
    <property type="component" value="Unassembled WGS sequence"/>
</dbReference>
<dbReference type="InterPro" id="IPR039421">
    <property type="entry name" value="Type_1_exporter"/>
</dbReference>
<keyword evidence="8 9" id="KW-0472">Membrane</keyword>
<keyword evidence="6 12" id="KW-0067">ATP-binding</keyword>
<evidence type="ECO:0000256" key="9">
    <source>
        <dbReference type="SAM" id="Phobius"/>
    </source>
</evidence>
<dbReference type="AlphaFoldDB" id="A0A5C5W8G4"/>
<evidence type="ECO:0000256" key="4">
    <source>
        <dbReference type="ARBA" id="ARBA00022692"/>
    </source>
</evidence>
<dbReference type="CDD" id="cd18552">
    <property type="entry name" value="ABC_6TM_MsbA_like"/>
    <property type="match status" value="1"/>
</dbReference>
<feature type="transmembrane region" description="Helical" evidence="9">
    <location>
        <begin position="20"/>
        <end position="43"/>
    </location>
</feature>
<feature type="transmembrane region" description="Helical" evidence="9">
    <location>
        <begin position="242"/>
        <end position="261"/>
    </location>
</feature>
<keyword evidence="2" id="KW-0813">Transport</keyword>
<evidence type="ECO:0000256" key="2">
    <source>
        <dbReference type="ARBA" id="ARBA00022448"/>
    </source>
</evidence>
<evidence type="ECO:0000259" key="11">
    <source>
        <dbReference type="PROSITE" id="PS50929"/>
    </source>
</evidence>
<dbReference type="FunFam" id="3.40.50.300:FF:000221">
    <property type="entry name" value="Multidrug ABC transporter ATP-binding protein"/>
    <property type="match status" value="1"/>
</dbReference>
<dbReference type="GO" id="GO:0005524">
    <property type="term" value="F:ATP binding"/>
    <property type="evidence" value="ECO:0007669"/>
    <property type="project" value="UniProtKB-KW"/>
</dbReference>
<dbReference type="EC" id="3.6.3.-" evidence="12"/>
<evidence type="ECO:0000256" key="5">
    <source>
        <dbReference type="ARBA" id="ARBA00022741"/>
    </source>
</evidence>
<dbReference type="PANTHER" id="PTHR43394:SF1">
    <property type="entry name" value="ATP-BINDING CASSETTE SUB-FAMILY B MEMBER 10, MITOCHONDRIAL"/>
    <property type="match status" value="1"/>
</dbReference>
<dbReference type="Gene3D" id="1.20.1560.10">
    <property type="entry name" value="ABC transporter type 1, transmembrane domain"/>
    <property type="match status" value="1"/>
</dbReference>
<dbReference type="GO" id="GO:0016887">
    <property type="term" value="F:ATP hydrolysis activity"/>
    <property type="evidence" value="ECO:0007669"/>
    <property type="project" value="InterPro"/>
</dbReference>
<dbReference type="SUPFAM" id="SSF52540">
    <property type="entry name" value="P-loop containing nucleoside triphosphate hydrolases"/>
    <property type="match status" value="1"/>
</dbReference>
<evidence type="ECO:0000256" key="8">
    <source>
        <dbReference type="ARBA" id="ARBA00023136"/>
    </source>
</evidence>
<keyword evidence="7 9" id="KW-1133">Transmembrane helix</keyword>
<dbReference type="InterPro" id="IPR011527">
    <property type="entry name" value="ABC1_TM_dom"/>
</dbReference>
<keyword evidence="13" id="KW-1185">Reference proteome</keyword>
<feature type="domain" description="ABC transporter" evidence="10">
    <location>
        <begin position="431"/>
        <end position="673"/>
    </location>
</feature>
<dbReference type="PROSITE" id="PS50929">
    <property type="entry name" value="ABC_TM1F"/>
    <property type="match status" value="1"/>
</dbReference>
<evidence type="ECO:0000256" key="3">
    <source>
        <dbReference type="ARBA" id="ARBA00022475"/>
    </source>
</evidence>
<gene>
    <name evidence="12" type="primary">msbA</name>
    <name evidence="12" type="ORF">KOR42_42780</name>
</gene>
<evidence type="ECO:0000313" key="12">
    <source>
        <dbReference type="EMBL" id="TWT47010.1"/>
    </source>
</evidence>
<dbReference type="PROSITE" id="PS50893">
    <property type="entry name" value="ABC_TRANSPORTER_2"/>
    <property type="match status" value="1"/>
</dbReference>
<dbReference type="GO" id="GO:0005886">
    <property type="term" value="C:plasma membrane"/>
    <property type="evidence" value="ECO:0007669"/>
    <property type="project" value="UniProtKB-SubCell"/>
</dbReference>
<comment type="subcellular location">
    <subcellularLocation>
        <location evidence="1">Cell membrane</location>
        <topology evidence="1">Multi-pass membrane protein</topology>
    </subcellularLocation>
</comment>
<proteinExistence type="predicted"/>
<dbReference type="PANTHER" id="PTHR43394">
    <property type="entry name" value="ATP-DEPENDENT PERMEASE MDL1, MITOCHONDRIAL"/>
    <property type="match status" value="1"/>
</dbReference>
<feature type="domain" description="ABC transmembrane type-1" evidence="11">
    <location>
        <begin position="123"/>
        <end position="397"/>
    </location>
</feature>